<dbReference type="Proteomes" id="UP000053095">
    <property type="component" value="Unassembled WGS sequence"/>
</dbReference>
<feature type="region of interest" description="Disordered" evidence="1">
    <location>
        <begin position="99"/>
        <end position="135"/>
    </location>
</feature>
<reference evidence="4" key="1">
    <citation type="journal article" date="2015" name="Genome Announc.">
        <title>Draft genome sequence of Talaromyces cellulolyticus strain Y-94, a source of lignocellulosic biomass-degrading enzymes.</title>
        <authorList>
            <person name="Fujii T."/>
            <person name="Koike H."/>
            <person name="Sawayama S."/>
            <person name="Yano S."/>
            <person name="Inoue H."/>
        </authorList>
    </citation>
    <scope>NUCLEOTIDE SEQUENCE [LARGE SCALE GENOMIC DNA]</scope>
    <source>
        <strain evidence="4">Y-94</strain>
    </source>
</reference>
<keyword evidence="2" id="KW-0812">Transmembrane</keyword>
<keyword evidence="4" id="KW-1185">Reference proteome</keyword>
<feature type="compositionally biased region" description="Acidic residues" evidence="1">
    <location>
        <begin position="111"/>
        <end position="135"/>
    </location>
</feature>
<proteinExistence type="predicted"/>
<gene>
    <name evidence="3" type="ORF">TCE0_044r17208</name>
</gene>
<evidence type="ECO:0000256" key="2">
    <source>
        <dbReference type="SAM" id="Phobius"/>
    </source>
</evidence>
<dbReference type="EMBL" id="DF933840">
    <property type="protein sequence ID" value="GAM42857.1"/>
    <property type="molecule type" value="Genomic_DNA"/>
</dbReference>
<organism evidence="3 4">
    <name type="scientific">Talaromyces pinophilus</name>
    <name type="common">Penicillium pinophilum</name>
    <dbReference type="NCBI Taxonomy" id="128442"/>
    <lineage>
        <taxon>Eukaryota</taxon>
        <taxon>Fungi</taxon>
        <taxon>Dikarya</taxon>
        <taxon>Ascomycota</taxon>
        <taxon>Pezizomycotina</taxon>
        <taxon>Eurotiomycetes</taxon>
        <taxon>Eurotiomycetidae</taxon>
        <taxon>Eurotiales</taxon>
        <taxon>Trichocomaceae</taxon>
        <taxon>Talaromyces</taxon>
        <taxon>Talaromyces sect. Talaromyces</taxon>
    </lineage>
</organism>
<evidence type="ECO:0000313" key="4">
    <source>
        <dbReference type="Proteomes" id="UP000053095"/>
    </source>
</evidence>
<sequence length="282" mass="32609">MAPSRINVEKVSERQSEAVTKLSNDASILKDLMEEHNHKSQKGTPRRMQSYRKSTLRGEYYPRQRKDRHKSISWECDARTGCHALTDGALKEEHPLITSTKSDGQQILLPADDDELDPTLDNEDDNQEEEEEDVSLDNYEQLKELYRNCHASSGGNRYSYLVNCSPYNQQKQHPHSHIPKQHINSRYLNSLQSAAAHSDGLGDMFHRAPGTVTLTLMALLIIAIMLVELVDIFCYRRRRRSRDDEEDRVRRTTRRRLRTRAVRIPTVTVYESPVVYESEKAS</sequence>
<feature type="region of interest" description="Disordered" evidence="1">
    <location>
        <begin position="32"/>
        <end position="58"/>
    </location>
</feature>
<accession>A0A478EC59</accession>
<protein>
    <submittedName>
        <fullName evidence="3">Uncharacterized protein</fullName>
    </submittedName>
</protein>
<keyword evidence="2" id="KW-1133">Transmembrane helix</keyword>
<keyword evidence="2" id="KW-0472">Membrane</keyword>
<dbReference type="AlphaFoldDB" id="A0A478EC59"/>
<name>A0A478EC59_TALPI</name>
<evidence type="ECO:0000313" key="3">
    <source>
        <dbReference type="EMBL" id="GAM42857.1"/>
    </source>
</evidence>
<feature type="transmembrane region" description="Helical" evidence="2">
    <location>
        <begin position="214"/>
        <end position="235"/>
    </location>
</feature>
<evidence type="ECO:0000256" key="1">
    <source>
        <dbReference type="SAM" id="MobiDB-lite"/>
    </source>
</evidence>